<accession>A0A382KEL4</accession>
<feature type="non-terminal residue" evidence="1">
    <location>
        <position position="1"/>
    </location>
</feature>
<dbReference type="InterPro" id="IPR029055">
    <property type="entry name" value="Ntn_hydrolases_N"/>
</dbReference>
<evidence type="ECO:0008006" key="2">
    <source>
        <dbReference type="Google" id="ProtNLM"/>
    </source>
</evidence>
<dbReference type="PANTHER" id="PTHR39328:SF1">
    <property type="entry name" value="BLL2871 PROTEIN"/>
    <property type="match status" value="1"/>
</dbReference>
<proteinExistence type="predicted"/>
<dbReference type="Pfam" id="PF06267">
    <property type="entry name" value="DUF1028"/>
    <property type="match status" value="1"/>
</dbReference>
<dbReference type="PANTHER" id="PTHR39328">
    <property type="entry name" value="BLL2871 PROTEIN"/>
    <property type="match status" value="1"/>
</dbReference>
<organism evidence="1">
    <name type="scientific">marine metagenome</name>
    <dbReference type="NCBI Taxonomy" id="408172"/>
    <lineage>
        <taxon>unclassified sequences</taxon>
        <taxon>metagenomes</taxon>
        <taxon>ecological metagenomes</taxon>
    </lineage>
</organism>
<gene>
    <name evidence="1" type="ORF">METZ01_LOCUS274666</name>
</gene>
<name>A0A382KEL4_9ZZZZ</name>
<dbReference type="Gene3D" id="3.60.20.10">
    <property type="entry name" value="Glutamine Phosphoribosylpyrophosphate, subunit 1, domain 1"/>
    <property type="match status" value="1"/>
</dbReference>
<dbReference type="AlphaFoldDB" id="A0A382KEL4"/>
<dbReference type="SUPFAM" id="SSF56235">
    <property type="entry name" value="N-terminal nucleophile aminohydrolases (Ntn hydrolases)"/>
    <property type="match status" value="1"/>
</dbReference>
<evidence type="ECO:0000313" key="1">
    <source>
        <dbReference type="EMBL" id="SVC21812.1"/>
    </source>
</evidence>
<dbReference type="InterPro" id="IPR010430">
    <property type="entry name" value="DUF1028"/>
</dbReference>
<reference evidence="1" key="1">
    <citation type="submission" date="2018-05" db="EMBL/GenBank/DDBJ databases">
        <authorList>
            <person name="Lanie J.A."/>
            <person name="Ng W.-L."/>
            <person name="Kazmierczak K.M."/>
            <person name="Andrzejewski T.M."/>
            <person name="Davidsen T.M."/>
            <person name="Wayne K.J."/>
            <person name="Tettelin H."/>
            <person name="Glass J.I."/>
            <person name="Rusch D."/>
            <person name="Podicherti R."/>
            <person name="Tsui H.-C.T."/>
            <person name="Winkler M.E."/>
        </authorList>
    </citation>
    <scope>NUCLEOTIDE SEQUENCE</scope>
</reference>
<protein>
    <recommendedName>
        <fullName evidence="2">DUF1028 domain-containing protein</fullName>
    </recommendedName>
</protein>
<sequence>SIIISDVHPGTGAIHTQSYWNSTNQNNASNLMDQGYAPEEIIEYLVENDAQGNPSIRQYGVVDLVDDGRSAAFTGENCYDYKNHILGPTYSIQGNILLGQEVLDSMEVNFLNTSGSLATRLMAAMQGAKIPGADTRCLSSGISSLSAFIRVAQPNNLEDSLYLHLNVNNTQPGIDPIDTLQDLFDDWYAGNPDLVTIQIDFNEGWNLVGLPAYIDDAEYSSIFPEAIIGTLFSFDSGYTSESELIPGMGYWLRFSTNGSVVMTGIPIYDITLLMNEGWNLITGISIVTNINDIQDPGGIIVSGTFYNFDSGYGQVEELFPGHGYWVRTSGAGEIMINP</sequence>
<dbReference type="EMBL" id="UINC01079634">
    <property type="protein sequence ID" value="SVC21812.1"/>
    <property type="molecule type" value="Genomic_DNA"/>
</dbReference>